<sequence>MRRVAAELDGLCDDGAITNIDGRLVCFALNGGDLPAGTFTGSCQGCKVSNDELACAGCLDGAGASHATAIALAGCDEFGNEQGKLVCTAGDAGGSFGSATAAAAANLPHDEL</sequence>
<protein>
    <recommendedName>
        <fullName evidence="3">Subtilisin</fullName>
    </recommendedName>
</protein>
<dbReference type="SUPFAM" id="SSF51322">
    <property type="entry name" value="Cyanovirin-N"/>
    <property type="match status" value="1"/>
</dbReference>
<dbReference type="EMBL" id="JBGBPQ010000002">
    <property type="protein sequence ID" value="KAL1527682.1"/>
    <property type="molecule type" value="Genomic_DNA"/>
</dbReference>
<proteinExistence type="predicted"/>
<keyword evidence="2" id="KW-1185">Reference proteome</keyword>
<dbReference type="Gene3D" id="2.30.60.10">
    <property type="entry name" value="Cyanovirin-N"/>
    <property type="match status" value="1"/>
</dbReference>
<dbReference type="InterPro" id="IPR036673">
    <property type="entry name" value="Cyanovirin-N_sf"/>
</dbReference>
<evidence type="ECO:0008006" key="3">
    <source>
        <dbReference type="Google" id="ProtNLM"/>
    </source>
</evidence>
<accession>A0AB34K398</accession>
<reference evidence="1 2" key="1">
    <citation type="journal article" date="2024" name="Science">
        <title>Giant polyketide synthase enzymes in the biosynthesis of giant marine polyether toxins.</title>
        <authorList>
            <person name="Fallon T.R."/>
            <person name="Shende V.V."/>
            <person name="Wierzbicki I.H."/>
            <person name="Pendleton A.L."/>
            <person name="Watervoot N.F."/>
            <person name="Auber R.P."/>
            <person name="Gonzalez D.J."/>
            <person name="Wisecaver J.H."/>
            <person name="Moore B.S."/>
        </authorList>
    </citation>
    <scope>NUCLEOTIDE SEQUENCE [LARGE SCALE GENOMIC DNA]</scope>
    <source>
        <strain evidence="1 2">12B1</strain>
    </source>
</reference>
<evidence type="ECO:0000313" key="1">
    <source>
        <dbReference type="EMBL" id="KAL1527682.1"/>
    </source>
</evidence>
<name>A0AB34K398_PRYPA</name>
<comment type="caution">
    <text evidence="1">The sequence shown here is derived from an EMBL/GenBank/DDBJ whole genome shotgun (WGS) entry which is preliminary data.</text>
</comment>
<evidence type="ECO:0000313" key="2">
    <source>
        <dbReference type="Proteomes" id="UP001515480"/>
    </source>
</evidence>
<gene>
    <name evidence="1" type="ORF">AB1Y20_009068</name>
</gene>
<dbReference type="Proteomes" id="UP001515480">
    <property type="component" value="Unassembled WGS sequence"/>
</dbReference>
<dbReference type="AlphaFoldDB" id="A0AB34K398"/>
<organism evidence="1 2">
    <name type="scientific">Prymnesium parvum</name>
    <name type="common">Toxic golden alga</name>
    <dbReference type="NCBI Taxonomy" id="97485"/>
    <lineage>
        <taxon>Eukaryota</taxon>
        <taxon>Haptista</taxon>
        <taxon>Haptophyta</taxon>
        <taxon>Prymnesiophyceae</taxon>
        <taxon>Prymnesiales</taxon>
        <taxon>Prymnesiaceae</taxon>
        <taxon>Prymnesium</taxon>
    </lineage>
</organism>